<evidence type="ECO:0000259" key="7">
    <source>
        <dbReference type="Pfam" id="PF07980"/>
    </source>
</evidence>
<evidence type="ECO:0000256" key="1">
    <source>
        <dbReference type="ARBA" id="ARBA00004442"/>
    </source>
</evidence>
<keyword evidence="4" id="KW-0472">Membrane</keyword>
<name>A0ABT1BX60_9BACT</name>
<accession>A0ABT1BX60</accession>
<feature type="domain" description="RagB/SusD" evidence="7">
    <location>
        <begin position="278"/>
        <end position="566"/>
    </location>
</feature>
<feature type="region of interest" description="Disordered" evidence="6">
    <location>
        <begin position="544"/>
        <end position="570"/>
    </location>
</feature>
<sequence length="570" mass="65647">MNYIHHYKKVNLLLGILTGFILLTSCNLDEKFYSEVTPDNFFTSPKSAYEILARPFTHWKWYISNDRWYLQELTTDEMVCPQRGADWYNGGEYFRLHYHTWTAEDRFIVNTYNGWGQGISKILAAREDLENVDYQKMGLSDSVKADHLAQLDALQAYFYLSGLDYFGGLPIYNRSDDPLKARSTDKETFTYIEGLLKNSIPKLYPKKKLGESEDGYLKQAAAAALLARLYFNAEAYVKEDHFAECATICQDIINGKYGAYQLDPTWWGPHGFDNDKSPEAIWNVPSEYVKMQWDWYFKYFYHMNSYKYFGSETQGYNGFMLSPSLNPLGKNYNDKLGCPYSKFEDTDLRKQPYEYEGNGKYTGMFLVGKQTSKYGSCTGQKEYKGKVITLVDQVARFSEVGSGKKYASIDQLPSTMADGEENSGIRLVKAPQPDETDINLRYNPDCPVIRLTEIYYMLAECKLRAGDKQGAAQLINQVRIRNFKNGVDPNPVTAANLDEYRMLDEWMIEFLGEGPGRRRTDLIRWGEFTKGTWWDHKADKDETKNRFPIPNSAISANPLLKQNPGYDGNN</sequence>
<dbReference type="Pfam" id="PF07980">
    <property type="entry name" value="SusD_RagB"/>
    <property type="match status" value="1"/>
</dbReference>
<comment type="caution">
    <text evidence="8">The sequence shown here is derived from an EMBL/GenBank/DDBJ whole genome shotgun (WGS) entry which is preliminary data.</text>
</comment>
<comment type="similarity">
    <text evidence="2">Belongs to the SusD family.</text>
</comment>
<organism evidence="8 9">
    <name type="scientific">Segatella cerevisiae</name>
    <dbReference type="NCBI Taxonomy" id="2053716"/>
    <lineage>
        <taxon>Bacteria</taxon>
        <taxon>Pseudomonadati</taxon>
        <taxon>Bacteroidota</taxon>
        <taxon>Bacteroidia</taxon>
        <taxon>Bacteroidales</taxon>
        <taxon>Prevotellaceae</taxon>
        <taxon>Segatella</taxon>
    </lineage>
</organism>
<protein>
    <submittedName>
        <fullName evidence="8">RagB/SusD family nutrient uptake outer membrane protein</fullName>
    </submittedName>
</protein>
<dbReference type="Gene3D" id="1.25.40.390">
    <property type="match status" value="1"/>
</dbReference>
<reference evidence="8 9" key="1">
    <citation type="submission" date="2022-06" db="EMBL/GenBank/DDBJ databases">
        <title>A taxonomic note on the genus Prevotella: Description of four novel genera and emended description of the genera Hallella and Xylanibacter.</title>
        <authorList>
            <person name="Hitch T.C.A."/>
        </authorList>
    </citation>
    <scope>NUCLEOTIDE SEQUENCE [LARGE SCALE GENOMIC DNA]</scope>
    <source>
        <strain evidence="8 9">DSM 100619</strain>
    </source>
</reference>
<dbReference type="InterPro" id="IPR011990">
    <property type="entry name" value="TPR-like_helical_dom_sf"/>
</dbReference>
<evidence type="ECO:0000256" key="5">
    <source>
        <dbReference type="ARBA" id="ARBA00023237"/>
    </source>
</evidence>
<evidence type="ECO:0000256" key="6">
    <source>
        <dbReference type="SAM" id="MobiDB-lite"/>
    </source>
</evidence>
<evidence type="ECO:0000313" key="9">
    <source>
        <dbReference type="Proteomes" id="UP001204015"/>
    </source>
</evidence>
<keyword evidence="9" id="KW-1185">Reference proteome</keyword>
<proteinExistence type="inferred from homology"/>
<keyword evidence="5" id="KW-0998">Cell outer membrane</keyword>
<evidence type="ECO:0000313" key="8">
    <source>
        <dbReference type="EMBL" id="MCO6025664.1"/>
    </source>
</evidence>
<evidence type="ECO:0000256" key="4">
    <source>
        <dbReference type="ARBA" id="ARBA00023136"/>
    </source>
</evidence>
<dbReference type="SUPFAM" id="SSF48452">
    <property type="entry name" value="TPR-like"/>
    <property type="match status" value="1"/>
</dbReference>
<gene>
    <name evidence="8" type="ORF">NG821_07400</name>
</gene>
<dbReference type="Proteomes" id="UP001204015">
    <property type="component" value="Unassembled WGS sequence"/>
</dbReference>
<evidence type="ECO:0000256" key="3">
    <source>
        <dbReference type="ARBA" id="ARBA00022729"/>
    </source>
</evidence>
<keyword evidence="3" id="KW-0732">Signal</keyword>
<dbReference type="EMBL" id="JAMXLY010000024">
    <property type="protein sequence ID" value="MCO6025664.1"/>
    <property type="molecule type" value="Genomic_DNA"/>
</dbReference>
<dbReference type="RefSeq" id="WP_252761021.1">
    <property type="nucleotide sequence ID" value="NZ_JAMXLY010000024.1"/>
</dbReference>
<evidence type="ECO:0000256" key="2">
    <source>
        <dbReference type="ARBA" id="ARBA00006275"/>
    </source>
</evidence>
<comment type="subcellular location">
    <subcellularLocation>
        <location evidence="1">Cell outer membrane</location>
    </subcellularLocation>
</comment>
<dbReference type="InterPro" id="IPR012944">
    <property type="entry name" value="SusD_RagB_dom"/>
</dbReference>